<evidence type="ECO:0000256" key="5">
    <source>
        <dbReference type="ARBA" id="ARBA00023601"/>
    </source>
</evidence>
<evidence type="ECO:0000259" key="6">
    <source>
        <dbReference type="PROSITE" id="PS51918"/>
    </source>
</evidence>
<dbReference type="SFLD" id="SFLDG01067">
    <property type="entry name" value="SPASM/twitch_domain_containing"/>
    <property type="match status" value="1"/>
</dbReference>
<keyword evidence="2" id="KW-0479">Metal-binding</keyword>
<comment type="caution">
    <text evidence="7">The sequence shown here is derived from an EMBL/GenBank/DDBJ whole genome shotgun (WGS) entry which is preliminary data.</text>
</comment>
<evidence type="ECO:0000313" key="7">
    <source>
        <dbReference type="EMBL" id="PLX15377.1"/>
    </source>
</evidence>
<evidence type="ECO:0000313" key="8">
    <source>
        <dbReference type="Proteomes" id="UP000234857"/>
    </source>
</evidence>
<dbReference type="PANTHER" id="PTHR43273:SF3">
    <property type="entry name" value="ANAEROBIC SULFATASE-MATURATING ENZYME HOMOLOG ASLB-RELATED"/>
    <property type="match status" value="1"/>
</dbReference>
<dbReference type="CDD" id="cd01335">
    <property type="entry name" value="Radical_SAM"/>
    <property type="match status" value="1"/>
</dbReference>
<keyword evidence="1" id="KW-0949">S-adenosyl-L-methionine</keyword>
<dbReference type="PANTHER" id="PTHR43273">
    <property type="entry name" value="ANAEROBIC SULFATASE-MATURATING ENZYME HOMOLOG ASLB-RELATED"/>
    <property type="match status" value="1"/>
</dbReference>
<accession>A0A2N5Z9P2</accession>
<reference evidence="7 8" key="1">
    <citation type="submission" date="2017-11" db="EMBL/GenBank/DDBJ databases">
        <title>Genome-resolved metagenomics identifies genetic mobility, metabolic interactions, and unexpected diversity in perchlorate-reducing communities.</title>
        <authorList>
            <person name="Barnum T.P."/>
            <person name="Figueroa I.A."/>
            <person name="Carlstrom C.I."/>
            <person name="Lucas L.N."/>
            <person name="Engelbrektson A.L."/>
            <person name="Coates J.D."/>
        </authorList>
    </citation>
    <scope>NUCLEOTIDE SEQUENCE [LARGE SCALE GENOMIC DNA]</scope>
    <source>
        <strain evidence="7">BM706</strain>
    </source>
</reference>
<dbReference type="Gene3D" id="3.20.20.70">
    <property type="entry name" value="Aldolase class I"/>
    <property type="match status" value="1"/>
</dbReference>
<keyword evidence="3" id="KW-0408">Iron</keyword>
<feature type="domain" description="Radical SAM core" evidence="6">
    <location>
        <begin position="1"/>
        <end position="224"/>
    </location>
</feature>
<gene>
    <name evidence="7" type="ORF">C0601_13055</name>
</gene>
<dbReference type="SUPFAM" id="SSF102114">
    <property type="entry name" value="Radical SAM enzymes"/>
    <property type="match status" value="1"/>
</dbReference>
<evidence type="ECO:0000256" key="4">
    <source>
        <dbReference type="ARBA" id="ARBA00023014"/>
    </source>
</evidence>
<dbReference type="EMBL" id="PKTG01000140">
    <property type="protein sequence ID" value="PLX15377.1"/>
    <property type="molecule type" value="Genomic_DNA"/>
</dbReference>
<dbReference type="InterPro" id="IPR023867">
    <property type="entry name" value="Sulphatase_maturase_rSAM"/>
</dbReference>
<organism evidence="7 8">
    <name type="scientific">Muiribacterium halophilum</name>
    <dbReference type="NCBI Taxonomy" id="2053465"/>
    <lineage>
        <taxon>Bacteria</taxon>
        <taxon>Candidatus Muiribacteriota</taxon>
        <taxon>Candidatus Muiribacteriia</taxon>
        <taxon>Candidatus Muiribacteriales</taxon>
        <taxon>Candidatus Muiribacteriaceae</taxon>
        <taxon>Candidatus Muiribacterium</taxon>
    </lineage>
</organism>
<dbReference type="AlphaFoldDB" id="A0A2N5Z9P2"/>
<dbReference type="InterPro" id="IPR006638">
    <property type="entry name" value="Elp3/MiaA/NifB-like_rSAM"/>
</dbReference>
<evidence type="ECO:0000256" key="3">
    <source>
        <dbReference type="ARBA" id="ARBA00023004"/>
    </source>
</evidence>
<evidence type="ECO:0000256" key="1">
    <source>
        <dbReference type="ARBA" id="ARBA00022691"/>
    </source>
</evidence>
<proteinExistence type="inferred from homology"/>
<dbReference type="Pfam" id="PF04055">
    <property type="entry name" value="Radical_SAM"/>
    <property type="match status" value="1"/>
</dbReference>
<dbReference type="GO" id="GO:0046872">
    <property type="term" value="F:metal ion binding"/>
    <property type="evidence" value="ECO:0007669"/>
    <property type="project" value="UniProtKB-KW"/>
</dbReference>
<comment type="similarity">
    <text evidence="5">Belongs to the radical SAM superfamily. Anaerobic sulfatase-maturating enzyme family.</text>
</comment>
<dbReference type="InterPro" id="IPR058240">
    <property type="entry name" value="rSAM_sf"/>
</dbReference>
<dbReference type="SMART" id="SM00729">
    <property type="entry name" value="Elp3"/>
    <property type="match status" value="1"/>
</dbReference>
<evidence type="ECO:0000256" key="2">
    <source>
        <dbReference type="ARBA" id="ARBA00022723"/>
    </source>
</evidence>
<dbReference type="PROSITE" id="PS51918">
    <property type="entry name" value="RADICAL_SAM"/>
    <property type="match status" value="1"/>
</dbReference>
<dbReference type="InterPro" id="IPR007197">
    <property type="entry name" value="rSAM"/>
</dbReference>
<sequence>MKIDLTLELTNICNYKCDMCFLSEKDVIRPQHMSIDIVKKFINELNESGYTINVLRIFWAGEPTLNPEFCNILNLLSKENKINCISFDTNGSLLDEKIRQCILEASKYKPIRIIISVDSFDKEHYEKIRKNGNIEKVKENIKELALSIDDKSNIEIALQFVVHPLNKDELGDFISESKILLGQDISILLNESMAHKTGVNIRPLTVQDEEMGISQEDANLLYIDTLKRFNIIDKESNLKVESQGGGGLLG</sequence>
<dbReference type="GO" id="GO:0051536">
    <property type="term" value="F:iron-sulfur cluster binding"/>
    <property type="evidence" value="ECO:0007669"/>
    <property type="project" value="UniProtKB-KW"/>
</dbReference>
<dbReference type="InterPro" id="IPR013785">
    <property type="entry name" value="Aldolase_TIM"/>
</dbReference>
<keyword evidence="4" id="KW-0411">Iron-sulfur</keyword>
<dbReference type="SFLD" id="SFLDS00029">
    <property type="entry name" value="Radical_SAM"/>
    <property type="match status" value="1"/>
</dbReference>
<protein>
    <recommendedName>
        <fullName evidence="6">Radical SAM core domain-containing protein</fullName>
    </recommendedName>
</protein>
<dbReference type="Proteomes" id="UP000234857">
    <property type="component" value="Unassembled WGS sequence"/>
</dbReference>
<name>A0A2N5Z9P2_MUIH1</name>
<dbReference type="GO" id="GO:0016491">
    <property type="term" value="F:oxidoreductase activity"/>
    <property type="evidence" value="ECO:0007669"/>
    <property type="project" value="InterPro"/>
</dbReference>